<dbReference type="GO" id="GO:0003723">
    <property type="term" value="F:RNA binding"/>
    <property type="evidence" value="ECO:0007669"/>
    <property type="project" value="InterPro"/>
</dbReference>
<keyword evidence="3" id="KW-0597">Phosphoprotein</keyword>
<dbReference type="PROSITE" id="PS50921">
    <property type="entry name" value="ANTAR"/>
    <property type="match status" value="1"/>
</dbReference>
<protein>
    <recommendedName>
        <fullName evidence="2">histidine kinase</fullName>
        <ecNumber evidence="2">2.7.13.3</ecNumber>
    </recommendedName>
</protein>
<evidence type="ECO:0000256" key="1">
    <source>
        <dbReference type="ARBA" id="ARBA00000085"/>
    </source>
</evidence>
<dbReference type="PROSITE" id="PS50112">
    <property type="entry name" value="PAS"/>
    <property type="match status" value="1"/>
</dbReference>
<evidence type="ECO:0000256" key="4">
    <source>
        <dbReference type="ARBA" id="ARBA00022679"/>
    </source>
</evidence>
<dbReference type="RefSeq" id="WP_264011197.1">
    <property type="nucleotide sequence ID" value="NZ_JACKSJ010000024.1"/>
</dbReference>
<dbReference type="EC" id="2.7.13.3" evidence="2"/>
<dbReference type="SUPFAM" id="SSF55785">
    <property type="entry name" value="PYP-like sensor domain (PAS domain)"/>
    <property type="match status" value="1"/>
</dbReference>
<dbReference type="Pfam" id="PF03861">
    <property type="entry name" value="ANTAR"/>
    <property type="match status" value="1"/>
</dbReference>
<dbReference type="InterPro" id="IPR036388">
    <property type="entry name" value="WH-like_DNA-bd_sf"/>
</dbReference>
<comment type="catalytic activity">
    <reaction evidence="1">
        <text>ATP + protein L-histidine = ADP + protein N-phospho-L-histidine.</text>
        <dbReference type="EC" id="2.7.13.3"/>
    </reaction>
</comment>
<dbReference type="PANTHER" id="PTHR43304:SF1">
    <property type="entry name" value="PAC DOMAIN-CONTAINING PROTEIN"/>
    <property type="match status" value="1"/>
</dbReference>
<sequence>MATKASKKTSSGFATQAAADAAEMGVDGQAASRLDRALMGGPPQRVGRFEYHYLTDTWTWSDTVARMHGYEPGEVTPTTELVLSHKHPDDLAKVRALLQQTSAPFSSRHRIIARDGTTRNVVVVGEAVTDDDKRIVATRGFYIDITASVHAQVQETINEELEVIVAHRESIDIAKGMLMAVYDLTADAAFAVLRWRSQELNIKLHVVAQTLVDTLPSLLQTSDQTRAPVDHYLMTLEAPTTE</sequence>
<evidence type="ECO:0000259" key="6">
    <source>
        <dbReference type="PROSITE" id="PS50112"/>
    </source>
</evidence>
<dbReference type="SMART" id="SM01012">
    <property type="entry name" value="ANTAR"/>
    <property type="match status" value="1"/>
</dbReference>
<dbReference type="Gene3D" id="1.10.10.10">
    <property type="entry name" value="Winged helix-like DNA-binding domain superfamily/Winged helix DNA-binding domain"/>
    <property type="match status" value="1"/>
</dbReference>
<evidence type="ECO:0000256" key="3">
    <source>
        <dbReference type="ARBA" id="ARBA00022553"/>
    </source>
</evidence>
<evidence type="ECO:0000313" key="9">
    <source>
        <dbReference type="Proteomes" id="UP001140293"/>
    </source>
</evidence>
<dbReference type="AlphaFoldDB" id="A0A9X2YKA6"/>
<reference evidence="8" key="2">
    <citation type="journal article" date="2022" name="BMC Genomics">
        <title>Comparative genome analysis of mycobacteria focusing on tRNA and non-coding RNA.</title>
        <authorList>
            <person name="Behra P.R.K."/>
            <person name="Pettersson B.M.F."/>
            <person name="Ramesh M."/>
            <person name="Das S."/>
            <person name="Dasgupta S."/>
            <person name="Kirsebom L.A."/>
        </authorList>
    </citation>
    <scope>NUCLEOTIDE SEQUENCE</scope>
    <source>
        <strain evidence="8">DSM 44615</strain>
    </source>
</reference>
<evidence type="ECO:0000313" key="8">
    <source>
        <dbReference type="EMBL" id="MCV7169015.1"/>
    </source>
</evidence>
<organism evidence="8 9">
    <name type="scientific">[Mycobacterium] manitobense</name>
    <dbReference type="NCBI Taxonomy" id="190147"/>
    <lineage>
        <taxon>Bacteria</taxon>
        <taxon>Bacillati</taxon>
        <taxon>Actinomycetota</taxon>
        <taxon>Actinomycetes</taxon>
        <taxon>Mycobacteriales</taxon>
        <taxon>Mycobacteriaceae</taxon>
        <taxon>Mycolicibacterium</taxon>
    </lineage>
</organism>
<dbReference type="Gene3D" id="2.10.70.100">
    <property type="match status" value="1"/>
</dbReference>
<dbReference type="Gene3D" id="3.30.450.20">
    <property type="entry name" value="PAS domain"/>
    <property type="match status" value="1"/>
</dbReference>
<dbReference type="Proteomes" id="UP001140293">
    <property type="component" value="Unassembled WGS sequence"/>
</dbReference>
<feature type="domain" description="ANTAR" evidence="7">
    <location>
        <begin position="151"/>
        <end position="212"/>
    </location>
</feature>
<dbReference type="EMBL" id="JACKSJ010000024">
    <property type="protein sequence ID" value="MCV7169015.1"/>
    <property type="molecule type" value="Genomic_DNA"/>
</dbReference>
<gene>
    <name evidence="8" type="ORF">H7I41_03640</name>
</gene>
<reference evidence="8" key="1">
    <citation type="submission" date="2020-07" db="EMBL/GenBank/DDBJ databases">
        <authorList>
            <person name="Pettersson B.M.F."/>
            <person name="Behra P.R.K."/>
            <person name="Ramesh M."/>
            <person name="Das S."/>
            <person name="Dasgupta S."/>
            <person name="Kirsebom L.A."/>
        </authorList>
    </citation>
    <scope>NUCLEOTIDE SEQUENCE</scope>
    <source>
        <strain evidence="8">DSM 44615</strain>
    </source>
</reference>
<evidence type="ECO:0000256" key="5">
    <source>
        <dbReference type="ARBA" id="ARBA00022777"/>
    </source>
</evidence>
<feature type="domain" description="PAS" evidence="6">
    <location>
        <begin position="60"/>
        <end position="101"/>
    </location>
</feature>
<keyword evidence="5" id="KW-0418">Kinase</keyword>
<dbReference type="Pfam" id="PF08447">
    <property type="entry name" value="PAS_3"/>
    <property type="match status" value="1"/>
</dbReference>
<keyword evidence="9" id="KW-1185">Reference proteome</keyword>
<evidence type="ECO:0000256" key="2">
    <source>
        <dbReference type="ARBA" id="ARBA00012438"/>
    </source>
</evidence>
<comment type="caution">
    <text evidence="8">The sequence shown here is derived from an EMBL/GenBank/DDBJ whole genome shotgun (WGS) entry which is preliminary data.</text>
</comment>
<proteinExistence type="predicted"/>
<keyword evidence="4" id="KW-0808">Transferase</keyword>
<dbReference type="GO" id="GO:0004673">
    <property type="term" value="F:protein histidine kinase activity"/>
    <property type="evidence" value="ECO:0007669"/>
    <property type="project" value="UniProtKB-EC"/>
</dbReference>
<dbReference type="InterPro" id="IPR011006">
    <property type="entry name" value="CheY-like_superfamily"/>
</dbReference>
<dbReference type="InterPro" id="IPR052162">
    <property type="entry name" value="Sensor_kinase/Photoreceptor"/>
</dbReference>
<name>A0A9X2YKA6_9MYCO</name>
<dbReference type="InterPro" id="IPR005561">
    <property type="entry name" value="ANTAR"/>
</dbReference>
<dbReference type="PANTHER" id="PTHR43304">
    <property type="entry name" value="PHYTOCHROME-LIKE PROTEIN CPH1"/>
    <property type="match status" value="1"/>
</dbReference>
<dbReference type="SUPFAM" id="SSF52172">
    <property type="entry name" value="CheY-like"/>
    <property type="match status" value="1"/>
</dbReference>
<evidence type="ECO:0000259" key="7">
    <source>
        <dbReference type="PROSITE" id="PS50921"/>
    </source>
</evidence>
<dbReference type="InterPro" id="IPR035965">
    <property type="entry name" value="PAS-like_dom_sf"/>
</dbReference>
<accession>A0A9X2YKA6</accession>
<dbReference type="NCBIfam" id="TIGR00229">
    <property type="entry name" value="sensory_box"/>
    <property type="match status" value="1"/>
</dbReference>
<dbReference type="InterPro" id="IPR000014">
    <property type="entry name" value="PAS"/>
</dbReference>
<dbReference type="CDD" id="cd00130">
    <property type="entry name" value="PAS"/>
    <property type="match status" value="1"/>
</dbReference>
<dbReference type="InterPro" id="IPR013655">
    <property type="entry name" value="PAS_fold_3"/>
</dbReference>